<sequence length="543" mass="56658">MTTMPAPVSLRPRRAPGTLTGTTQLVRLCLRRDRIVLPLWVLIIGVLLPTTYAGSIESVYPTAADLQRFAVATAASPALIAMYGPIFAATPGAVAIWKAGALYTAIGVAVILTVIRHTRAEEESGRSELVDSTVVGRYAELTAAVLVAAGASIVVGTSFAFVLYLYDLPAAGSIGFGSALAACGLVYTGVAAIAAQLTASARPARGIALGTLGVFFALRAVGDAGTGTLSWLSPQGWSLQLRPFADERWWVLLLHAAVTAVTVTAAYVLLHRRDLGSGLLAERPGERVAGPSLAGPVGLAWRMHRGSLVAWSIALFLYGLLFGSAAHGLGAQFGGNEAIDEITARLGGTTVLEDAFVALALTMLGIAASAYAISATLRLHYEETAHRAESVIAGRVGRLRWVLSHLMFAMLGPAVALLAAGVAVALTYGAATGDIAGTAPGSLAGALVQLPAVWICVGVTMMLFGWLPRFTPAAWAVYVMFLLIFSIGSLTDLPQWALDAEPFGHLPKLPGATFTPVPVMGEIFLAVVLIVVGAVGFRRRDLR</sequence>
<feature type="transmembrane region" description="Helical" evidence="1">
    <location>
        <begin position="95"/>
        <end position="117"/>
    </location>
</feature>
<dbReference type="RefSeq" id="WP_145692013.1">
    <property type="nucleotide sequence ID" value="NZ_VLJT01000022.1"/>
</dbReference>
<organism evidence="2 3">
    <name type="scientific">Rhodococcus rhodochrous J45</name>
    <dbReference type="NCBI Taxonomy" id="935266"/>
    <lineage>
        <taxon>Bacteria</taxon>
        <taxon>Bacillati</taxon>
        <taxon>Actinomycetota</taxon>
        <taxon>Actinomycetes</taxon>
        <taxon>Mycobacteriales</taxon>
        <taxon>Nocardiaceae</taxon>
        <taxon>Rhodococcus</taxon>
    </lineage>
</organism>
<name>A0A562E3J7_RHORH</name>
<feature type="transmembrane region" description="Helical" evidence="1">
    <location>
        <begin position="207"/>
        <end position="229"/>
    </location>
</feature>
<evidence type="ECO:0000256" key="1">
    <source>
        <dbReference type="SAM" id="Phobius"/>
    </source>
</evidence>
<keyword evidence="1" id="KW-1133">Transmembrane helix</keyword>
<dbReference type="AlphaFoldDB" id="A0A562E3J7"/>
<feature type="transmembrane region" description="Helical" evidence="1">
    <location>
        <begin position="249"/>
        <end position="270"/>
    </location>
</feature>
<dbReference type="Proteomes" id="UP000317573">
    <property type="component" value="Unassembled WGS sequence"/>
</dbReference>
<keyword evidence="1" id="KW-0472">Membrane</keyword>
<feature type="transmembrane region" description="Helical" evidence="1">
    <location>
        <begin position="66"/>
        <end position="89"/>
    </location>
</feature>
<feature type="transmembrane region" description="Helical" evidence="1">
    <location>
        <begin position="402"/>
        <end position="426"/>
    </location>
</feature>
<evidence type="ECO:0000313" key="2">
    <source>
        <dbReference type="EMBL" id="TWH16410.1"/>
    </source>
</evidence>
<feature type="transmembrane region" description="Helical" evidence="1">
    <location>
        <begin position="517"/>
        <end position="537"/>
    </location>
</feature>
<dbReference type="EMBL" id="VLJT01000022">
    <property type="protein sequence ID" value="TWH16410.1"/>
    <property type="molecule type" value="Genomic_DNA"/>
</dbReference>
<proteinExistence type="predicted"/>
<feature type="transmembrane region" description="Helical" evidence="1">
    <location>
        <begin position="138"/>
        <end position="166"/>
    </location>
</feature>
<comment type="caution">
    <text evidence="2">The sequence shown here is derived from an EMBL/GenBank/DDBJ whole genome shotgun (WGS) entry which is preliminary data.</text>
</comment>
<keyword evidence="1" id="KW-0812">Transmembrane</keyword>
<accession>A0A562E3J7</accession>
<reference evidence="2 3" key="1">
    <citation type="submission" date="2019-07" db="EMBL/GenBank/DDBJ databases">
        <title>Genome sequencing of lignin-degrading bacterial isolates.</title>
        <authorList>
            <person name="Gladden J."/>
        </authorList>
    </citation>
    <scope>NUCLEOTIDE SEQUENCE [LARGE SCALE GENOMIC DNA]</scope>
    <source>
        <strain evidence="2 3">J45</strain>
    </source>
</reference>
<feature type="transmembrane region" description="Helical" evidence="1">
    <location>
        <begin position="308"/>
        <end position="326"/>
    </location>
</feature>
<feature type="transmembrane region" description="Helical" evidence="1">
    <location>
        <begin position="35"/>
        <end position="54"/>
    </location>
</feature>
<feature type="transmembrane region" description="Helical" evidence="1">
    <location>
        <begin position="172"/>
        <end position="195"/>
    </location>
</feature>
<feature type="transmembrane region" description="Helical" evidence="1">
    <location>
        <begin position="474"/>
        <end position="497"/>
    </location>
</feature>
<protein>
    <submittedName>
        <fullName evidence="2">ABC-2 type transport system permease protein</fullName>
    </submittedName>
</protein>
<feature type="transmembrane region" description="Helical" evidence="1">
    <location>
        <begin position="446"/>
        <end position="467"/>
    </location>
</feature>
<gene>
    <name evidence="2" type="ORF">L618_002400000140</name>
</gene>
<evidence type="ECO:0000313" key="3">
    <source>
        <dbReference type="Proteomes" id="UP000317573"/>
    </source>
</evidence>
<feature type="transmembrane region" description="Helical" evidence="1">
    <location>
        <begin position="355"/>
        <end position="381"/>
    </location>
</feature>